<dbReference type="InterPro" id="IPR010363">
    <property type="entry name" value="DUF959_COL18_N"/>
</dbReference>
<feature type="compositionally biased region" description="Low complexity" evidence="4">
    <location>
        <begin position="90"/>
        <end position="103"/>
    </location>
</feature>
<dbReference type="AlphaFoldDB" id="V8P6V9"/>
<dbReference type="GO" id="GO:0005886">
    <property type="term" value="C:plasma membrane"/>
    <property type="evidence" value="ECO:0007669"/>
    <property type="project" value="TreeGrafter"/>
</dbReference>
<organism evidence="7 8">
    <name type="scientific">Ophiophagus hannah</name>
    <name type="common">King cobra</name>
    <name type="synonym">Naja hannah</name>
    <dbReference type="NCBI Taxonomy" id="8665"/>
    <lineage>
        <taxon>Eukaryota</taxon>
        <taxon>Metazoa</taxon>
        <taxon>Chordata</taxon>
        <taxon>Craniata</taxon>
        <taxon>Vertebrata</taxon>
        <taxon>Euteleostomi</taxon>
        <taxon>Lepidosauria</taxon>
        <taxon>Squamata</taxon>
        <taxon>Bifurcata</taxon>
        <taxon>Unidentata</taxon>
        <taxon>Episquamata</taxon>
        <taxon>Toxicofera</taxon>
        <taxon>Serpentes</taxon>
        <taxon>Colubroidea</taxon>
        <taxon>Elapidae</taxon>
        <taxon>Elapinae</taxon>
        <taxon>Ophiophagus</taxon>
    </lineage>
</organism>
<dbReference type="GO" id="GO:0005581">
    <property type="term" value="C:collagen trimer"/>
    <property type="evidence" value="ECO:0007669"/>
    <property type="project" value="UniProtKB-KW"/>
</dbReference>
<feature type="signal peptide" evidence="5">
    <location>
        <begin position="1"/>
        <end position="21"/>
    </location>
</feature>
<evidence type="ECO:0000256" key="1">
    <source>
        <dbReference type="ARBA" id="ARBA00022473"/>
    </source>
</evidence>
<dbReference type="GO" id="GO:0017147">
    <property type="term" value="F:Wnt-protein binding"/>
    <property type="evidence" value="ECO:0007669"/>
    <property type="project" value="TreeGrafter"/>
</dbReference>
<dbReference type="FunFam" id="1.10.2000.10:FF:000017">
    <property type="entry name" value="Alpha 1 type XVIII collagen"/>
    <property type="match status" value="1"/>
</dbReference>
<feature type="region of interest" description="Disordered" evidence="4">
    <location>
        <begin position="138"/>
        <end position="166"/>
    </location>
</feature>
<dbReference type="Gene3D" id="1.10.2000.10">
    <property type="entry name" value="Frizzled cysteine-rich domain"/>
    <property type="match status" value="1"/>
</dbReference>
<comment type="caution">
    <text evidence="7">The sequence shown here is derived from an EMBL/GenBank/DDBJ whole genome shotgun (WGS) entry which is preliminary data.</text>
</comment>
<evidence type="ECO:0000256" key="5">
    <source>
        <dbReference type="SAM" id="SignalP"/>
    </source>
</evidence>
<evidence type="ECO:0000256" key="3">
    <source>
        <dbReference type="PROSITE-ProRule" id="PRU00090"/>
    </source>
</evidence>
<reference evidence="7 8" key="1">
    <citation type="journal article" date="2013" name="Proc. Natl. Acad. Sci. U.S.A.">
        <title>The king cobra genome reveals dynamic gene evolution and adaptation in the snake venom system.</title>
        <authorList>
            <person name="Vonk F.J."/>
            <person name="Casewell N.R."/>
            <person name="Henkel C.V."/>
            <person name="Heimberg A.M."/>
            <person name="Jansen H.J."/>
            <person name="McCleary R.J."/>
            <person name="Kerkkamp H.M."/>
            <person name="Vos R.A."/>
            <person name="Guerreiro I."/>
            <person name="Calvete J.J."/>
            <person name="Wuster W."/>
            <person name="Woods A.E."/>
            <person name="Logan J.M."/>
            <person name="Harrison R.A."/>
            <person name="Castoe T.A."/>
            <person name="de Koning A.P."/>
            <person name="Pollock D.D."/>
            <person name="Yandell M."/>
            <person name="Calderon D."/>
            <person name="Renjifo C."/>
            <person name="Currier R.B."/>
            <person name="Salgado D."/>
            <person name="Pla D."/>
            <person name="Sanz L."/>
            <person name="Hyder A.S."/>
            <person name="Ribeiro J.M."/>
            <person name="Arntzen J.W."/>
            <person name="van den Thillart G.E."/>
            <person name="Boetzer M."/>
            <person name="Pirovano W."/>
            <person name="Dirks R.P."/>
            <person name="Spaink H.P."/>
            <person name="Duboule D."/>
            <person name="McGlinn E."/>
            <person name="Kini R.M."/>
            <person name="Richardson M.K."/>
        </authorList>
    </citation>
    <scope>NUCLEOTIDE SEQUENCE</scope>
    <source>
        <tissue evidence="7">Blood</tissue>
    </source>
</reference>
<dbReference type="GO" id="GO:0035567">
    <property type="term" value="P:non-canonical Wnt signaling pathway"/>
    <property type="evidence" value="ECO:0007669"/>
    <property type="project" value="TreeGrafter"/>
</dbReference>
<dbReference type="InterPro" id="IPR020067">
    <property type="entry name" value="Frizzled_dom"/>
</dbReference>
<feature type="region of interest" description="Disordered" evidence="4">
    <location>
        <begin position="38"/>
        <end position="109"/>
    </location>
</feature>
<dbReference type="Proteomes" id="UP000018936">
    <property type="component" value="Unassembled WGS sequence"/>
</dbReference>
<keyword evidence="5" id="KW-0732">Signal</keyword>
<dbReference type="Pfam" id="PF01392">
    <property type="entry name" value="Fz"/>
    <property type="match status" value="1"/>
</dbReference>
<feature type="disulfide bond" evidence="3">
    <location>
        <begin position="412"/>
        <end position="458"/>
    </location>
</feature>
<dbReference type="OrthoDB" id="5983381at2759"/>
<accession>V8P6V9</accession>
<evidence type="ECO:0000256" key="4">
    <source>
        <dbReference type="SAM" id="MobiDB-lite"/>
    </source>
</evidence>
<gene>
    <name evidence="7" type="primary">COL18A1</name>
    <name evidence="7" type="ORF">L345_04438</name>
</gene>
<dbReference type="GO" id="GO:0060070">
    <property type="term" value="P:canonical Wnt signaling pathway"/>
    <property type="evidence" value="ECO:0007669"/>
    <property type="project" value="TreeGrafter"/>
</dbReference>
<keyword evidence="7" id="KW-0176">Collagen</keyword>
<evidence type="ECO:0000313" key="7">
    <source>
        <dbReference type="EMBL" id="ETE69753.1"/>
    </source>
</evidence>
<comment type="caution">
    <text evidence="3">Lacks conserved residue(s) required for the propagation of feature annotation.</text>
</comment>
<feature type="compositionally biased region" description="Low complexity" evidence="4">
    <location>
        <begin position="54"/>
        <end position="65"/>
    </location>
</feature>
<proteinExistence type="predicted"/>
<keyword evidence="8" id="KW-1185">Reference proteome</keyword>
<dbReference type="InterPro" id="IPR036790">
    <property type="entry name" value="Frizzled_dom_sf"/>
</dbReference>
<feature type="chain" id="PRO_5004771254" evidence="5">
    <location>
        <begin position="22"/>
        <end position="536"/>
    </location>
</feature>
<name>V8P6V9_OPHHA</name>
<evidence type="ECO:0000313" key="8">
    <source>
        <dbReference type="Proteomes" id="UP000018936"/>
    </source>
</evidence>
<dbReference type="EMBL" id="AZIM01000702">
    <property type="protein sequence ID" value="ETE69753.1"/>
    <property type="molecule type" value="Genomic_DNA"/>
</dbReference>
<dbReference type="Pfam" id="PF06121">
    <property type="entry name" value="DUF959"/>
    <property type="match status" value="1"/>
</dbReference>
<dbReference type="InterPro" id="IPR015526">
    <property type="entry name" value="Frizzled/SFRP"/>
</dbReference>
<feature type="domain" description="FZ" evidence="6">
    <location>
        <begin position="397"/>
        <end position="515"/>
    </location>
</feature>
<dbReference type="PROSITE" id="PS50038">
    <property type="entry name" value="FZ"/>
    <property type="match status" value="1"/>
</dbReference>
<protein>
    <submittedName>
        <fullName evidence="7">Collagen alpha-1(XVIII) chain</fullName>
    </submittedName>
</protein>
<dbReference type="GO" id="GO:0042813">
    <property type="term" value="F:Wnt receptor activity"/>
    <property type="evidence" value="ECO:0007669"/>
    <property type="project" value="TreeGrafter"/>
</dbReference>
<feature type="disulfide bond" evidence="3">
    <location>
        <begin position="449"/>
        <end position="487"/>
    </location>
</feature>
<keyword evidence="2 3" id="KW-1015">Disulfide bond</keyword>
<feature type="compositionally biased region" description="Polar residues" evidence="4">
    <location>
        <begin position="152"/>
        <end position="166"/>
    </location>
</feature>
<evidence type="ECO:0000259" key="6">
    <source>
        <dbReference type="PROSITE" id="PS50038"/>
    </source>
</evidence>
<dbReference type="SMART" id="SM00063">
    <property type="entry name" value="FRI"/>
    <property type="match status" value="1"/>
</dbReference>
<evidence type="ECO:0000256" key="2">
    <source>
        <dbReference type="ARBA" id="ARBA00023157"/>
    </source>
</evidence>
<dbReference type="SUPFAM" id="SSF63501">
    <property type="entry name" value="Frizzled cysteine-rich domain"/>
    <property type="match status" value="1"/>
</dbReference>
<keyword evidence="1" id="KW-0217">Developmental protein</keyword>
<dbReference type="PANTHER" id="PTHR11309">
    <property type="entry name" value="FRIZZLED"/>
    <property type="match status" value="1"/>
</dbReference>
<feature type="non-terminal residue" evidence="7">
    <location>
        <position position="1"/>
    </location>
</feature>
<sequence length="536" mass="57951">MARVIVSAWLLLVLLCCLANAQGWRNWFWSSSEETTLSPTRAAEAEDETSQDLSTPAATASPDAPFESTTDPEPRRKAGTIFTLKQPDFTPTVPVPAAATSPSQEEGRGRNITGVGVEILNMAEGIQNLVQLLDEKTTNRTEGTEVPAKTEANASPSPGTEPGSIQNITANLTGDIQTSLKTKKPEGAMKLARLWNKDLALLWNKTRAFPKKPGKPRQGSASFSFSPDGHFSGTMLVFQESPEEGQEVAFTPPATRATRGTFSKKQGILSTAKALKLQEPQANSSSSSLHAGMPSKVVGTLESWVLPYVTSPSQPASKGSGAHLSFKSHPFFKHFGIGVAGAKTNHSRGLVSNSSATNVMDSLPANNSDSLEFLLTYAVQHSNSSSGLPSFLPGLTPSPGQCLPLPTKLSYCNHLGTKHFRVPNYLHHGSEEEVWAALHEWEGLLKSRCHRYLEWFLCLLLVPGCNASLPVTPPPCRGFCEALKDLCWTHWKEGRLPISCESLPEEDGPYSCVFVNVSAGNKARVIVSFPFFPIAR</sequence>